<reference evidence="2" key="1">
    <citation type="submission" date="2017-07" db="EMBL/GenBank/DDBJ databases">
        <title>Taro Niue Genome Assembly and Annotation.</title>
        <authorList>
            <person name="Atibalentja N."/>
            <person name="Keating K."/>
            <person name="Fields C.J."/>
        </authorList>
    </citation>
    <scope>NUCLEOTIDE SEQUENCE</scope>
    <source>
        <strain evidence="2">Niue_2</strain>
        <tissue evidence="2">Leaf</tissue>
    </source>
</reference>
<sequence>MFNQQDLQGPHGGRGAGASSSSTPPAPQPLVSPRISFSNDFSLDASGRPSVRYERRSPAASPPSDFEFSVGSHSMMAADELFSRGRLRPLREHYCAAAPQSTQRTTTTLRDELLAGDVERGLTFSPPSSSPSGLMAKVPLKWKTLMGLRKANSEDKKHDKETK</sequence>
<feature type="region of interest" description="Disordered" evidence="1">
    <location>
        <begin position="1"/>
        <end position="66"/>
    </location>
</feature>
<gene>
    <name evidence="2" type="ORF">Taro_017389</name>
</gene>
<dbReference type="EMBL" id="NMUH01000792">
    <property type="protein sequence ID" value="MQL84891.1"/>
    <property type="molecule type" value="Genomic_DNA"/>
</dbReference>
<dbReference type="AlphaFoldDB" id="A0A843UNI2"/>
<organism evidence="2 3">
    <name type="scientific">Colocasia esculenta</name>
    <name type="common">Wild taro</name>
    <name type="synonym">Arum esculentum</name>
    <dbReference type="NCBI Taxonomy" id="4460"/>
    <lineage>
        <taxon>Eukaryota</taxon>
        <taxon>Viridiplantae</taxon>
        <taxon>Streptophyta</taxon>
        <taxon>Embryophyta</taxon>
        <taxon>Tracheophyta</taxon>
        <taxon>Spermatophyta</taxon>
        <taxon>Magnoliopsida</taxon>
        <taxon>Liliopsida</taxon>
        <taxon>Araceae</taxon>
        <taxon>Aroideae</taxon>
        <taxon>Colocasieae</taxon>
        <taxon>Colocasia</taxon>
    </lineage>
</organism>
<dbReference type="PANTHER" id="PTHR31722:SF62">
    <property type="entry name" value="EMB|CAB62433.1"/>
    <property type="match status" value="1"/>
</dbReference>
<comment type="caution">
    <text evidence="2">The sequence shown here is derived from an EMBL/GenBank/DDBJ whole genome shotgun (WGS) entry which is preliminary data.</text>
</comment>
<evidence type="ECO:0000256" key="1">
    <source>
        <dbReference type="SAM" id="MobiDB-lite"/>
    </source>
</evidence>
<name>A0A843UNI2_COLES</name>
<evidence type="ECO:0000313" key="2">
    <source>
        <dbReference type="EMBL" id="MQL84891.1"/>
    </source>
</evidence>
<evidence type="ECO:0000313" key="3">
    <source>
        <dbReference type="Proteomes" id="UP000652761"/>
    </source>
</evidence>
<keyword evidence="3" id="KW-1185">Reference proteome</keyword>
<dbReference type="PANTHER" id="PTHR31722">
    <property type="entry name" value="OS06G0675200 PROTEIN"/>
    <property type="match status" value="1"/>
</dbReference>
<protein>
    <submittedName>
        <fullName evidence="2">Uncharacterized protein</fullName>
    </submittedName>
</protein>
<accession>A0A843UNI2</accession>
<dbReference type="OrthoDB" id="1927989at2759"/>
<proteinExistence type="predicted"/>
<dbReference type="Proteomes" id="UP000652761">
    <property type="component" value="Unassembled WGS sequence"/>
</dbReference>